<evidence type="ECO:0000313" key="11">
    <source>
        <dbReference type="EMBL" id="QDT12271.1"/>
    </source>
</evidence>
<reference evidence="11 12" key="1">
    <citation type="submission" date="2019-02" db="EMBL/GenBank/DDBJ databases">
        <title>Deep-cultivation of Planctomycetes and their phenomic and genomic characterization uncovers novel biology.</title>
        <authorList>
            <person name="Wiegand S."/>
            <person name="Jogler M."/>
            <person name="Boedeker C."/>
            <person name="Pinto D."/>
            <person name="Vollmers J."/>
            <person name="Rivas-Marin E."/>
            <person name="Kohn T."/>
            <person name="Peeters S.H."/>
            <person name="Heuer A."/>
            <person name="Rast P."/>
            <person name="Oberbeckmann S."/>
            <person name="Bunk B."/>
            <person name="Jeske O."/>
            <person name="Meyerdierks A."/>
            <person name="Storesund J.E."/>
            <person name="Kallscheuer N."/>
            <person name="Luecker S."/>
            <person name="Lage O.M."/>
            <person name="Pohl T."/>
            <person name="Merkel B.J."/>
            <person name="Hornburger P."/>
            <person name="Mueller R.-W."/>
            <person name="Bruemmer F."/>
            <person name="Labrenz M."/>
            <person name="Spormann A.M."/>
            <person name="Op den Camp H."/>
            <person name="Overmann J."/>
            <person name="Amann R."/>
            <person name="Jetten M.S.M."/>
            <person name="Mascher T."/>
            <person name="Medema M.H."/>
            <person name="Devos D.P."/>
            <person name="Kaster A.-K."/>
            <person name="Ovreas L."/>
            <person name="Rohde M."/>
            <person name="Galperin M.Y."/>
            <person name="Jogler C."/>
        </authorList>
    </citation>
    <scope>NUCLEOTIDE SEQUENCE [LARGE SCALE GENOMIC DNA]</scope>
    <source>
        <strain evidence="11 12">K23_9</strain>
    </source>
</reference>
<dbReference type="GO" id="GO:0005524">
    <property type="term" value="F:ATP binding"/>
    <property type="evidence" value="ECO:0007669"/>
    <property type="project" value="UniProtKB-KW"/>
</dbReference>
<dbReference type="InterPro" id="IPR017932">
    <property type="entry name" value="GATase_2_dom"/>
</dbReference>
<dbReference type="InterPro" id="IPR033738">
    <property type="entry name" value="AsnB_N"/>
</dbReference>
<dbReference type="SUPFAM" id="SSF56235">
    <property type="entry name" value="N-terminal nucleophile aminohydrolases (Ntn hydrolases)"/>
    <property type="match status" value="1"/>
</dbReference>
<evidence type="ECO:0000256" key="2">
    <source>
        <dbReference type="ARBA" id="ARBA00005752"/>
    </source>
</evidence>
<dbReference type="InterPro" id="IPR014729">
    <property type="entry name" value="Rossmann-like_a/b/a_fold"/>
</dbReference>
<evidence type="ECO:0000256" key="1">
    <source>
        <dbReference type="ARBA" id="ARBA00005187"/>
    </source>
</evidence>
<comment type="similarity">
    <text evidence="2">Belongs to the asparagine synthetase family.</text>
</comment>
<evidence type="ECO:0000256" key="3">
    <source>
        <dbReference type="ARBA" id="ARBA00012737"/>
    </source>
</evidence>
<evidence type="ECO:0000259" key="10">
    <source>
        <dbReference type="PROSITE" id="PS51278"/>
    </source>
</evidence>
<dbReference type="GO" id="GO:0004066">
    <property type="term" value="F:asparagine synthase (glutamine-hydrolyzing) activity"/>
    <property type="evidence" value="ECO:0007669"/>
    <property type="project" value="UniProtKB-EC"/>
</dbReference>
<dbReference type="Gene3D" id="3.60.20.10">
    <property type="entry name" value="Glutamine Phosphoribosylpyrophosphate, subunit 1, domain 1"/>
    <property type="match status" value="1"/>
</dbReference>
<feature type="binding site" evidence="8">
    <location>
        <begin position="322"/>
        <end position="323"/>
    </location>
    <ligand>
        <name>ATP</name>
        <dbReference type="ChEBI" id="CHEBI:30616"/>
    </ligand>
</feature>
<keyword evidence="12" id="KW-1185">Reference proteome</keyword>
<evidence type="ECO:0000256" key="7">
    <source>
        <dbReference type="ARBA" id="ARBA00048741"/>
    </source>
</evidence>
<dbReference type="GO" id="GO:0006529">
    <property type="term" value="P:asparagine biosynthetic process"/>
    <property type="evidence" value="ECO:0007669"/>
    <property type="project" value="InterPro"/>
</dbReference>
<dbReference type="InterPro" id="IPR029055">
    <property type="entry name" value="Ntn_hydrolases_N"/>
</dbReference>
<dbReference type="InterPro" id="IPR001962">
    <property type="entry name" value="Asn_synthase"/>
</dbReference>
<dbReference type="CDD" id="cd00712">
    <property type="entry name" value="AsnB"/>
    <property type="match status" value="1"/>
</dbReference>
<feature type="binding site" evidence="8">
    <location>
        <position position="249"/>
    </location>
    <ligand>
        <name>ATP</name>
        <dbReference type="ChEBI" id="CHEBI:30616"/>
    </ligand>
</feature>
<dbReference type="Pfam" id="PF13537">
    <property type="entry name" value="GATase_7"/>
    <property type="match status" value="1"/>
</dbReference>
<organism evidence="11 12">
    <name type="scientific">Stieleria marina</name>
    <dbReference type="NCBI Taxonomy" id="1930275"/>
    <lineage>
        <taxon>Bacteria</taxon>
        <taxon>Pseudomonadati</taxon>
        <taxon>Planctomycetota</taxon>
        <taxon>Planctomycetia</taxon>
        <taxon>Pirellulales</taxon>
        <taxon>Pirellulaceae</taxon>
        <taxon>Stieleria</taxon>
    </lineage>
</organism>
<feature type="binding site" evidence="8">
    <location>
        <position position="38"/>
    </location>
    <ligand>
        <name>L-glutamine</name>
        <dbReference type="ChEBI" id="CHEBI:58359"/>
    </ligand>
</feature>
<dbReference type="Gene3D" id="3.40.50.620">
    <property type="entry name" value="HUPs"/>
    <property type="match status" value="1"/>
</dbReference>
<keyword evidence="4 8" id="KW-0547">Nucleotide-binding</keyword>
<feature type="site" description="Important for beta-aspartyl-AMP intermediate formation" evidence="9">
    <location>
        <position position="324"/>
    </location>
</feature>
<dbReference type="InterPro" id="IPR051786">
    <property type="entry name" value="ASN_synthetase/amidase"/>
</dbReference>
<dbReference type="AlphaFoldDB" id="A0A517NYS6"/>
<dbReference type="SUPFAM" id="SSF52402">
    <property type="entry name" value="Adenine nucleotide alpha hydrolases-like"/>
    <property type="match status" value="1"/>
</dbReference>
<dbReference type="Pfam" id="PF00733">
    <property type="entry name" value="Asn_synthase"/>
    <property type="match status" value="1"/>
</dbReference>
<dbReference type="Proteomes" id="UP000319817">
    <property type="component" value="Chromosome"/>
</dbReference>
<comment type="catalytic activity">
    <reaction evidence="7">
        <text>L-aspartate + L-glutamine + ATP + H2O = L-asparagine + L-glutamate + AMP + diphosphate + H(+)</text>
        <dbReference type="Rhea" id="RHEA:12228"/>
        <dbReference type="ChEBI" id="CHEBI:15377"/>
        <dbReference type="ChEBI" id="CHEBI:15378"/>
        <dbReference type="ChEBI" id="CHEBI:29985"/>
        <dbReference type="ChEBI" id="CHEBI:29991"/>
        <dbReference type="ChEBI" id="CHEBI:30616"/>
        <dbReference type="ChEBI" id="CHEBI:33019"/>
        <dbReference type="ChEBI" id="CHEBI:58048"/>
        <dbReference type="ChEBI" id="CHEBI:58359"/>
        <dbReference type="ChEBI" id="CHEBI:456215"/>
        <dbReference type="EC" id="6.3.5.4"/>
    </reaction>
</comment>
<dbReference type="InterPro" id="IPR006426">
    <property type="entry name" value="Asn_synth_AEB"/>
</dbReference>
<keyword evidence="5 8" id="KW-0067">ATP-binding</keyword>
<evidence type="ECO:0000313" key="12">
    <source>
        <dbReference type="Proteomes" id="UP000319817"/>
    </source>
</evidence>
<proteinExistence type="inferred from homology"/>
<evidence type="ECO:0000256" key="9">
    <source>
        <dbReference type="PIRSR" id="PIRSR001589-3"/>
    </source>
</evidence>
<gene>
    <name evidence="11" type="primary">asnB_2</name>
    <name evidence="11" type="ORF">K239x_42800</name>
</gene>
<evidence type="ECO:0000256" key="5">
    <source>
        <dbReference type="ARBA" id="ARBA00022840"/>
    </source>
</evidence>
<feature type="domain" description="Glutamine amidotransferase type-2" evidence="10">
    <location>
        <begin position="1"/>
        <end position="152"/>
    </location>
</feature>
<protein>
    <recommendedName>
        <fullName evidence="3">asparagine synthase (glutamine-hydrolyzing)</fullName>
        <ecNumber evidence="3">6.3.5.4</ecNumber>
    </recommendedName>
</protein>
<dbReference type="PROSITE" id="PS51278">
    <property type="entry name" value="GATASE_TYPE_2"/>
    <property type="match status" value="1"/>
</dbReference>
<evidence type="ECO:0000256" key="4">
    <source>
        <dbReference type="ARBA" id="ARBA00022741"/>
    </source>
</evidence>
<comment type="pathway">
    <text evidence="1">Amino-acid biosynthesis; L-asparagine biosynthesis; L-asparagine from L-aspartate (L-Gln route): step 1/1.</text>
</comment>
<accession>A0A517NYS6</accession>
<sequence>MHSNGGRFTITFNGEIYNFREIRSALESLGHGFKSDCDTEVILAAVEQWGLTEAVERLHGMFAFGLYDQRLQTLQLVRDRVGIKPLYYGWNDEGFMFASELHAMRTIQNWQPTINRDALCMFMRYGYVPTPYSIYENVYKLIPGSVLTLTKDELRSPAGGFSPFATDSSSSPSKYWSVEDVYESGGSNLFQGTLADAVAECENVLSDAIEARMVADVPLGAFLSGGIDSSTIVTLMQEKSSRPVKTFTIGIKDHAYDESSDAKKLADFLGTDHTEHFVSASDALDVVPNLQQYYDEPFADSSQIPTYLLSKITREHVTVALSGDGGDEVFGGYNRYIHAPKILDRLNWVPNLMRQGLAGALLHGPWSLYGAGLKLLSPVLPESMNDRWLEITIPKFADLLSSRSQREFYDRVTLLWPTDALVLNGHRTQTRLTDVDGLKFAAGSSEMRCRDLLSYHPDDILTKVDRASMAVSLEARVPFVDHKVLEFATRLPESFLTGNGKGKVVLRELLKSKLPDSFTFGKNKRGFSIPLADWLRGPLKEWAAALLDRQKIESQGFLNADLVQRTWDEHQSGTKEYAYRLWNVLMFQAFLEAHHS</sequence>
<name>A0A517NYS6_9BACT</name>
<dbReference type="PANTHER" id="PTHR43284:SF1">
    <property type="entry name" value="ASPARAGINE SYNTHETASE"/>
    <property type="match status" value="1"/>
</dbReference>
<dbReference type="GO" id="GO:0005829">
    <property type="term" value="C:cytosol"/>
    <property type="evidence" value="ECO:0007669"/>
    <property type="project" value="TreeGrafter"/>
</dbReference>
<dbReference type="PIRSF" id="PIRSF001589">
    <property type="entry name" value="Asn_synthetase_glu-h"/>
    <property type="match status" value="1"/>
</dbReference>
<keyword evidence="11" id="KW-0436">Ligase</keyword>
<dbReference type="EC" id="6.3.5.4" evidence="3"/>
<dbReference type="EMBL" id="CP036526">
    <property type="protein sequence ID" value="QDT12271.1"/>
    <property type="molecule type" value="Genomic_DNA"/>
</dbReference>
<evidence type="ECO:0000256" key="6">
    <source>
        <dbReference type="ARBA" id="ARBA00022962"/>
    </source>
</evidence>
<evidence type="ECO:0000256" key="8">
    <source>
        <dbReference type="PIRSR" id="PIRSR001589-2"/>
    </source>
</evidence>
<keyword evidence="6" id="KW-0315">Glutamine amidotransferase</keyword>
<dbReference type="NCBIfam" id="TIGR01536">
    <property type="entry name" value="asn_synth_AEB"/>
    <property type="match status" value="1"/>
</dbReference>
<dbReference type="CDD" id="cd01991">
    <property type="entry name" value="Asn_synthase_B_C"/>
    <property type="match status" value="1"/>
</dbReference>
<dbReference type="PANTHER" id="PTHR43284">
    <property type="entry name" value="ASPARAGINE SYNTHETASE (GLUTAMINE-HYDROLYZING)"/>
    <property type="match status" value="1"/>
</dbReference>